<dbReference type="GO" id="GO:0007165">
    <property type="term" value="P:signal transduction"/>
    <property type="evidence" value="ECO:0007669"/>
    <property type="project" value="UniProtKB-KW"/>
</dbReference>
<feature type="coiled-coil region" evidence="4">
    <location>
        <begin position="226"/>
        <end position="257"/>
    </location>
</feature>
<dbReference type="GO" id="GO:0004888">
    <property type="term" value="F:transmembrane signaling receptor activity"/>
    <property type="evidence" value="ECO:0007669"/>
    <property type="project" value="InterPro"/>
</dbReference>
<name>I5ARX2_EUBC6</name>
<evidence type="ECO:0000313" key="6">
    <source>
        <dbReference type="EMBL" id="EIM56545.1"/>
    </source>
</evidence>
<dbReference type="HOGENOM" id="CLU_069562_0_0_9"/>
<dbReference type="EMBL" id="CM001487">
    <property type="protein sequence ID" value="EIM56545.1"/>
    <property type="molecule type" value="Genomic_DNA"/>
</dbReference>
<dbReference type="PRINTS" id="PR00260">
    <property type="entry name" value="CHEMTRNSDUCR"/>
</dbReference>
<feature type="domain" description="Methyl-accepting transducer" evidence="5">
    <location>
        <begin position="174"/>
        <end position="251"/>
    </location>
</feature>
<comment type="similarity">
    <text evidence="2">Belongs to the methyl-accepting chemotaxis (MCP) protein family.</text>
</comment>
<keyword evidence="4" id="KW-0175">Coiled coil</keyword>
<dbReference type="InterPro" id="IPR051310">
    <property type="entry name" value="MCP_chemotaxis"/>
</dbReference>
<sequence>MKLQEFCDMKELKSILSDWAVSTGLGCTIMDPNGQYISELFNYKDFCTHCTRGTGEGKHRCEKCDREGKGIYECHTGLTEFSFDLKIGNENFGRVIGGQAIVTKPDPALLRMNAKEIGVNPEQYLEAIDRMPERTQKEIEAAFHILQTAVMSYVSSKYNDHFKSIHLEQFSTGIRETEDLIKKISDCNGVLQNIQKRQKIVAINASIEAARVGQAGKGFAVVAEEVEKLSENSSEANKNIEQIVNQIRETVAKLRIDDVDDTAE</sequence>
<reference evidence="6 7" key="1">
    <citation type="submission" date="2010-08" db="EMBL/GenBank/DDBJ databases">
        <authorList>
            <consortium name="US DOE Joint Genome Institute (JGI-PGF)"/>
            <person name="Lucas S."/>
            <person name="Copeland A."/>
            <person name="Lapidus A."/>
            <person name="Cheng J.-F."/>
            <person name="Bruce D."/>
            <person name="Goodwin L."/>
            <person name="Pitluck S."/>
            <person name="Land M.L."/>
            <person name="Hauser L."/>
            <person name="Chang Y.-J."/>
            <person name="Anderson I.J."/>
            <person name="Johnson E."/>
            <person name="Mulhopadhyay B."/>
            <person name="Kyrpides N."/>
            <person name="Woyke T.J."/>
        </authorList>
    </citation>
    <scope>NUCLEOTIDE SEQUENCE [LARGE SCALE GENOMIC DNA]</scope>
    <source>
        <strain evidence="6 7">6</strain>
    </source>
</reference>
<dbReference type="GO" id="GO:0005886">
    <property type="term" value="C:plasma membrane"/>
    <property type="evidence" value="ECO:0007669"/>
    <property type="project" value="TreeGrafter"/>
</dbReference>
<evidence type="ECO:0000256" key="4">
    <source>
        <dbReference type="SAM" id="Coils"/>
    </source>
</evidence>
<dbReference type="PROSITE" id="PS50111">
    <property type="entry name" value="CHEMOTAXIS_TRANSDUC_2"/>
    <property type="match status" value="1"/>
</dbReference>
<evidence type="ECO:0000256" key="2">
    <source>
        <dbReference type="ARBA" id="ARBA00029447"/>
    </source>
</evidence>
<evidence type="ECO:0000256" key="3">
    <source>
        <dbReference type="PROSITE-ProRule" id="PRU00284"/>
    </source>
</evidence>
<dbReference type="InterPro" id="IPR004090">
    <property type="entry name" value="Chemotax_Me-accpt_rcpt"/>
</dbReference>
<proteinExistence type="inferred from homology"/>
<dbReference type="PANTHER" id="PTHR43531:SF11">
    <property type="entry name" value="METHYL-ACCEPTING CHEMOTAXIS PROTEIN 3"/>
    <property type="match status" value="1"/>
</dbReference>
<protein>
    <submittedName>
        <fullName evidence="6">Putative sensor domain protein</fullName>
    </submittedName>
</protein>
<dbReference type="Pfam" id="PF10114">
    <property type="entry name" value="PocR"/>
    <property type="match status" value="1"/>
</dbReference>
<dbReference type="STRING" id="633697.EubceDRAFT1_0707"/>
<dbReference type="OrthoDB" id="9765776at2"/>
<dbReference type="eggNOG" id="COG0840">
    <property type="taxonomic scope" value="Bacteria"/>
</dbReference>
<evidence type="ECO:0000313" key="7">
    <source>
        <dbReference type="Proteomes" id="UP000005753"/>
    </source>
</evidence>
<accession>I5ARX2</accession>
<dbReference type="SUPFAM" id="SSF58104">
    <property type="entry name" value="Methyl-accepting chemotaxis protein (MCP) signaling domain"/>
    <property type="match status" value="1"/>
</dbReference>
<dbReference type="InterPro" id="IPR004089">
    <property type="entry name" value="MCPsignal_dom"/>
</dbReference>
<dbReference type="Pfam" id="PF00015">
    <property type="entry name" value="MCPsignal"/>
    <property type="match status" value="1"/>
</dbReference>
<keyword evidence="7" id="KW-1185">Reference proteome</keyword>
<dbReference type="eggNOG" id="COG4936">
    <property type="taxonomic scope" value="Bacteria"/>
</dbReference>
<dbReference type="Proteomes" id="UP000005753">
    <property type="component" value="Chromosome"/>
</dbReference>
<keyword evidence="3" id="KW-0807">Transducer</keyword>
<dbReference type="PANTHER" id="PTHR43531">
    <property type="entry name" value="PROTEIN ICFG"/>
    <property type="match status" value="1"/>
</dbReference>
<gene>
    <name evidence="6" type="ORF">EubceDRAFT1_0707</name>
</gene>
<organism evidence="6 7">
    <name type="scientific">Eubacterium cellulosolvens (strain ATCC 43171 / JCM 9499 / 6)</name>
    <name type="common">Cillobacterium cellulosolvens</name>
    <dbReference type="NCBI Taxonomy" id="633697"/>
    <lineage>
        <taxon>Bacteria</taxon>
        <taxon>Bacillati</taxon>
        <taxon>Bacillota</taxon>
        <taxon>Clostridia</taxon>
        <taxon>Eubacteriales</taxon>
        <taxon>Eubacteriaceae</taxon>
        <taxon>Eubacterium</taxon>
    </lineage>
</organism>
<reference evidence="6 7" key="2">
    <citation type="submission" date="2012-02" db="EMBL/GenBank/DDBJ databases">
        <title>Improved High-Quality Draft sequence of Eubacterium cellulosolvens 6.</title>
        <authorList>
            <consortium name="US DOE Joint Genome Institute"/>
            <person name="Lucas S."/>
            <person name="Han J."/>
            <person name="Lapidus A."/>
            <person name="Cheng J.-F."/>
            <person name="Goodwin L."/>
            <person name="Pitluck S."/>
            <person name="Peters L."/>
            <person name="Mikhailova N."/>
            <person name="Gu W."/>
            <person name="Detter J.C."/>
            <person name="Han C."/>
            <person name="Tapia R."/>
            <person name="Land M."/>
            <person name="Hauser L."/>
            <person name="Kyrpides N."/>
            <person name="Ivanova N."/>
            <person name="Pagani I."/>
            <person name="Johnson E."/>
            <person name="Mukhopadhyay B."/>
            <person name="Anderson I."/>
            <person name="Woyke T."/>
        </authorList>
    </citation>
    <scope>NUCLEOTIDE SEQUENCE [LARGE SCALE GENOMIC DNA]</scope>
    <source>
        <strain evidence="6 7">6</strain>
    </source>
</reference>
<evidence type="ECO:0000256" key="1">
    <source>
        <dbReference type="ARBA" id="ARBA00022500"/>
    </source>
</evidence>
<evidence type="ECO:0000259" key="5">
    <source>
        <dbReference type="PROSITE" id="PS50111"/>
    </source>
</evidence>
<dbReference type="InterPro" id="IPR018771">
    <property type="entry name" value="PocR_dom"/>
</dbReference>
<dbReference type="GO" id="GO:0006935">
    <property type="term" value="P:chemotaxis"/>
    <property type="evidence" value="ECO:0007669"/>
    <property type="project" value="UniProtKB-KW"/>
</dbReference>
<dbReference type="AlphaFoldDB" id="I5ARX2"/>
<dbReference type="Gene3D" id="1.10.287.950">
    <property type="entry name" value="Methyl-accepting chemotaxis protein"/>
    <property type="match status" value="1"/>
</dbReference>
<keyword evidence="1" id="KW-0145">Chemotaxis</keyword>